<feature type="non-terminal residue" evidence="1">
    <location>
        <position position="1"/>
    </location>
</feature>
<dbReference type="EMBL" id="RWGY01000029">
    <property type="protein sequence ID" value="TVU18517.1"/>
    <property type="molecule type" value="Genomic_DNA"/>
</dbReference>
<evidence type="ECO:0000313" key="2">
    <source>
        <dbReference type="Proteomes" id="UP000324897"/>
    </source>
</evidence>
<protein>
    <submittedName>
        <fullName evidence="1">Uncharacterized protein</fullName>
    </submittedName>
</protein>
<reference evidence="1 2" key="1">
    <citation type="journal article" date="2019" name="Sci. Rep.">
        <title>A high-quality genome of Eragrostis curvula grass provides insights into Poaceae evolution and supports new strategies to enhance forage quality.</title>
        <authorList>
            <person name="Carballo J."/>
            <person name="Santos B.A.C.M."/>
            <person name="Zappacosta D."/>
            <person name="Garbus I."/>
            <person name="Selva J.P."/>
            <person name="Gallo C.A."/>
            <person name="Diaz A."/>
            <person name="Albertini E."/>
            <person name="Caccamo M."/>
            <person name="Echenique V."/>
        </authorList>
    </citation>
    <scope>NUCLEOTIDE SEQUENCE [LARGE SCALE GENOMIC DNA]</scope>
    <source>
        <strain evidence="2">cv. Victoria</strain>
        <tissue evidence="1">Leaf</tissue>
    </source>
</reference>
<accession>A0A5J9U4W3</accession>
<evidence type="ECO:0000313" key="1">
    <source>
        <dbReference type="EMBL" id="TVU18517.1"/>
    </source>
</evidence>
<proteinExistence type="predicted"/>
<dbReference type="Gramene" id="TVU18517">
    <property type="protein sequence ID" value="TVU18517"/>
    <property type="gene ID" value="EJB05_34620"/>
</dbReference>
<dbReference type="AlphaFoldDB" id="A0A5J9U4W3"/>
<name>A0A5J9U4W3_9POAL</name>
<sequence length="110" mass="12011">MYPAPSCRLELSNHPFPLEDAEETEQGLRNLNLVLICSLFTLQKSVLVAGLDQTLTHFFCGTGLSGYHPCICQQSNISEVLDRIRLLRCGSALEKPGKMIGDAVDEGGSM</sequence>
<gene>
    <name evidence="1" type="ORF">EJB05_34620</name>
</gene>
<dbReference type="Proteomes" id="UP000324897">
    <property type="component" value="Chromosome 7"/>
</dbReference>
<comment type="caution">
    <text evidence="1">The sequence shown here is derived from an EMBL/GenBank/DDBJ whole genome shotgun (WGS) entry which is preliminary data.</text>
</comment>
<organism evidence="1 2">
    <name type="scientific">Eragrostis curvula</name>
    <name type="common">weeping love grass</name>
    <dbReference type="NCBI Taxonomy" id="38414"/>
    <lineage>
        <taxon>Eukaryota</taxon>
        <taxon>Viridiplantae</taxon>
        <taxon>Streptophyta</taxon>
        <taxon>Embryophyta</taxon>
        <taxon>Tracheophyta</taxon>
        <taxon>Spermatophyta</taxon>
        <taxon>Magnoliopsida</taxon>
        <taxon>Liliopsida</taxon>
        <taxon>Poales</taxon>
        <taxon>Poaceae</taxon>
        <taxon>PACMAD clade</taxon>
        <taxon>Chloridoideae</taxon>
        <taxon>Eragrostideae</taxon>
        <taxon>Eragrostidinae</taxon>
        <taxon>Eragrostis</taxon>
    </lineage>
</organism>
<keyword evidence="2" id="KW-1185">Reference proteome</keyword>